<proteinExistence type="predicted"/>
<evidence type="ECO:0000313" key="1">
    <source>
        <dbReference type="EMBL" id="CAD7195423.1"/>
    </source>
</evidence>
<dbReference type="EMBL" id="OA564745">
    <property type="protein sequence ID" value="CAD7195423.1"/>
    <property type="molecule type" value="Genomic_DNA"/>
</dbReference>
<dbReference type="AlphaFoldDB" id="A0A7R8VE96"/>
<protein>
    <submittedName>
        <fullName evidence="1">Uncharacterized protein</fullName>
    </submittedName>
</protein>
<sequence length="123" mass="13637">MGEPTPVGTRNKAPISSNKSYKKWGAAVEYRRAEYQHSPLGGSMATEYTNHGRLDSQHQHDHEDVKVCYSTPSTPPEPVSAPERKVRTLATCMVSLLVCLTYQGKKLVIFFELPKSVVARSCA</sequence>
<accession>A0A7R8VE96</accession>
<name>A0A7R8VE96_TIMDO</name>
<organism evidence="1">
    <name type="scientific">Timema douglasi</name>
    <name type="common">Walking stick</name>
    <dbReference type="NCBI Taxonomy" id="61478"/>
    <lineage>
        <taxon>Eukaryota</taxon>
        <taxon>Metazoa</taxon>
        <taxon>Ecdysozoa</taxon>
        <taxon>Arthropoda</taxon>
        <taxon>Hexapoda</taxon>
        <taxon>Insecta</taxon>
        <taxon>Pterygota</taxon>
        <taxon>Neoptera</taxon>
        <taxon>Polyneoptera</taxon>
        <taxon>Phasmatodea</taxon>
        <taxon>Timematodea</taxon>
        <taxon>Timematoidea</taxon>
        <taxon>Timematidae</taxon>
        <taxon>Timema</taxon>
    </lineage>
</organism>
<gene>
    <name evidence="1" type="ORF">TDIB3V08_LOCUS1807</name>
</gene>
<reference evidence="1" key="1">
    <citation type="submission" date="2020-11" db="EMBL/GenBank/DDBJ databases">
        <authorList>
            <person name="Tran Van P."/>
        </authorList>
    </citation>
    <scope>NUCLEOTIDE SEQUENCE</scope>
</reference>